<keyword evidence="2" id="KW-0808">Transferase</keyword>
<organism evidence="5 6">
    <name type="scientific">Sinorhizobium terangae</name>
    <dbReference type="NCBI Taxonomy" id="110322"/>
    <lineage>
        <taxon>Bacteria</taxon>
        <taxon>Pseudomonadati</taxon>
        <taxon>Pseudomonadota</taxon>
        <taxon>Alphaproteobacteria</taxon>
        <taxon>Hyphomicrobiales</taxon>
        <taxon>Rhizobiaceae</taxon>
        <taxon>Sinorhizobium/Ensifer group</taxon>
        <taxon>Sinorhizobium</taxon>
    </lineage>
</organism>
<dbReference type="Gene3D" id="3.40.1190.20">
    <property type="match status" value="1"/>
</dbReference>
<dbReference type="InterPro" id="IPR029056">
    <property type="entry name" value="Ribokinase-like"/>
</dbReference>
<proteinExistence type="inferred from homology"/>
<dbReference type="AlphaFoldDB" id="A0A6N7LGK3"/>
<gene>
    <name evidence="5" type="ORF">GHK62_15075</name>
</gene>
<keyword evidence="6" id="KW-1185">Reference proteome</keyword>
<evidence type="ECO:0000256" key="2">
    <source>
        <dbReference type="ARBA" id="ARBA00022679"/>
    </source>
</evidence>
<evidence type="ECO:0000256" key="3">
    <source>
        <dbReference type="ARBA" id="ARBA00022777"/>
    </source>
</evidence>
<dbReference type="PROSITE" id="PS00583">
    <property type="entry name" value="PFKB_KINASES_1"/>
    <property type="match status" value="1"/>
</dbReference>
<dbReference type="EMBL" id="WITC01000057">
    <property type="protein sequence ID" value="MQX16035.1"/>
    <property type="molecule type" value="Genomic_DNA"/>
</dbReference>
<evidence type="ECO:0000259" key="4">
    <source>
        <dbReference type="Pfam" id="PF00294"/>
    </source>
</evidence>
<dbReference type="PANTHER" id="PTHR43320">
    <property type="entry name" value="SUGAR KINASE"/>
    <property type="match status" value="1"/>
</dbReference>
<dbReference type="OrthoDB" id="9775849at2"/>
<dbReference type="Proteomes" id="UP000439983">
    <property type="component" value="Unassembled WGS sequence"/>
</dbReference>
<dbReference type="SUPFAM" id="SSF53613">
    <property type="entry name" value="Ribokinase-like"/>
    <property type="match status" value="1"/>
</dbReference>
<dbReference type="InterPro" id="IPR052700">
    <property type="entry name" value="Carb_kinase_PfkB-like"/>
</dbReference>
<evidence type="ECO:0000313" key="5">
    <source>
        <dbReference type="EMBL" id="MQX16035.1"/>
    </source>
</evidence>
<dbReference type="PROSITE" id="PS00584">
    <property type="entry name" value="PFKB_KINASES_2"/>
    <property type="match status" value="1"/>
</dbReference>
<dbReference type="GO" id="GO:0016301">
    <property type="term" value="F:kinase activity"/>
    <property type="evidence" value="ECO:0007669"/>
    <property type="project" value="UniProtKB-KW"/>
</dbReference>
<comment type="caution">
    <text evidence="5">The sequence shown here is derived from an EMBL/GenBank/DDBJ whole genome shotgun (WGS) entry which is preliminary data.</text>
</comment>
<dbReference type="InterPro" id="IPR011611">
    <property type="entry name" value="PfkB_dom"/>
</dbReference>
<keyword evidence="3 5" id="KW-0418">Kinase</keyword>
<dbReference type="RefSeq" id="WP_153439959.1">
    <property type="nucleotide sequence ID" value="NZ_JACIGA010000006.1"/>
</dbReference>
<dbReference type="PANTHER" id="PTHR43320:SF3">
    <property type="entry name" value="CARBOHYDRATE KINASE PFKB DOMAIN-CONTAINING PROTEIN"/>
    <property type="match status" value="1"/>
</dbReference>
<feature type="domain" description="Carbohydrate kinase PfkB" evidence="4">
    <location>
        <begin position="171"/>
        <end position="262"/>
    </location>
</feature>
<reference evidence="5 6" key="1">
    <citation type="journal article" date="2013" name="Genome Biol.">
        <title>Comparative genomics of the core and accessory genomes of 48 Sinorhizobium strains comprising five genospecies.</title>
        <authorList>
            <person name="Sugawara M."/>
            <person name="Epstein B."/>
            <person name="Badgley B.D."/>
            <person name="Unno T."/>
            <person name="Xu L."/>
            <person name="Reese J."/>
            <person name="Gyaneshwar P."/>
            <person name="Denny R."/>
            <person name="Mudge J."/>
            <person name="Bharti A.K."/>
            <person name="Farmer A.D."/>
            <person name="May G.D."/>
            <person name="Woodward J.E."/>
            <person name="Medigue C."/>
            <person name="Vallenet D."/>
            <person name="Lajus A."/>
            <person name="Rouy Z."/>
            <person name="Martinez-Vaz B."/>
            <person name="Tiffin P."/>
            <person name="Young N.D."/>
            <person name="Sadowsky M.J."/>
        </authorList>
    </citation>
    <scope>NUCLEOTIDE SEQUENCE [LARGE SCALE GENOMIC DNA]</scope>
    <source>
        <strain evidence="5 6">USDA4894</strain>
    </source>
</reference>
<sequence>MKPLRFATVGDNCIDRFQPPLSQSLVGGNAVNVAVQLSRMGHVAYYFGAVGRDADGVRTRRLLQNNGVTLDHLQERPGITAYTDIDVLPSGERLISYEDFGVCAGYAPDDAEVAVLKTFDHVHIGWMDDGGALRRRLVAVGVSLSQDISVNANPDDLGVTGLAIAFASAGPDEVAAERIAAELLAQGARVAVVTRGSKGSVATDGIIRVEAGIRPVAVVDTTGAGDSFIAAFLAAHVAGKPLPACLEAGRDWAAETCTHVGGFPQEPLSF</sequence>
<protein>
    <submittedName>
        <fullName evidence="5">Fructoselysine 6-kinase</fullName>
    </submittedName>
</protein>
<accession>A0A6N7LGK3</accession>
<name>A0A6N7LGK3_SINTE</name>
<evidence type="ECO:0000256" key="1">
    <source>
        <dbReference type="ARBA" id="ARBA00010688"/>
    </source>
</evidence>
<dbReference type="InterPro" id="IPR002173">
    <property type="entry name" value="Carboh/pur_kinase_PfkB_CS"/>
</dbReference>
<evidence type="ECO:0000313" key="6">
    <source>
        <dbReference type="Proteomes" id="UP000439983"/>
    </source>
</evidence>
<dbReference type="Pfam" id="PF00294">
    <property type="entry name" value="PfkB"/>
    <property type="match status" value="2"/>
</dbReference>
<feature type="domain" description="Carbohydrate kinase PfkB" evidence="4">
    <location>
        <begin position="26"/>
        <end position="97"/>
    </location>
</feature>
<comment type="similarity">
    <text evidence="1">Belongs to the carbohydrate kinase PfkB family.</text>
</comment>